<comment type="similarity">
    <text evidence="1">Belongs to the peptidase C14B family.</text>
</comment>
<evidence type="ECO:0000256" key="1">
    <source>
        <dbReference type="ARBA" id="ARBA00009005"/>
    </source>
</evidence>
<dbReference type="PANTHER" id="PTHR48104:SF30">
    <property type="entry name" value="METACASPASE-1"/>
    <property type="match status" value="1"/>
</dbReference>
<accession>A0A328CWM4</accession>
<feature type="domain" description="Peptidase C14 caspase" evidence="3">
    <location>
        <begin position="3"/>
        <end position="418"/>
    </location>
</feature>
<feature type="region of interest" description="Disordered" evidence="2">
    <location>
        <begin position="150"/>
        <end position="173"/>
    </location>
</feature>
<dbReference type="Pfam" id="PF00656">
    <property type="entry name" value="Peptidase_C14"/>
    <property type="match status" value="1"/>
</dbReference>
<comment type="caution">
    <text evidence="4">The sequence shown here is derived from an EMBL/GenBank/DDBJ whole genome shotgun (WGS) entry which is preliminary data.</text>
</comment>
<keyword evidence="5" id="KW-1185">Reference proteome</keyword>
<organism evidence="4 5">
    <name type="scientific">Cuscuta australis</name>
    <dbReference type="NCBI Taxonomy" id="267555"/>
    <lineage>
        <taxon>Eukaryota</taxon>
        <taxon>Viridiplantae</taxon>
        <taxon>Streptophyta</taxon>
        <taxon>Embryophyta</taxon>
        <taxon>Tracheophyta</taxon>
        <taxon>Spermatophyta</taxon>
        <taxon>Magnoliopsida</taxon>
        <taxon>eudicotyledons</taxon>
        <taxon>Gunneridae</taxon>
        <taxon>Pentapetalae</taxon>
        <taxon>asterids</taxon>
        <taxon>lamiids</taxon>
        <taxon>Solanales</taxon>
        <taxon>Convolvulaceae</taxon>
        <taxon>Cuscuteae</taxon>
        <taxon>Cuscuta</taxon>
        <taxon>Cuscuta subgen. Grammica</taxon>
        <taxon>Cuscuta sect. Cleistogrammica</taxon>
    </lineage>
</organism>
<dbReference type="GO" id="GO:0004197">
    <property type="term" value="F:cysteine-type endopeptidase activity"/>
    <property type="evidence" value="ECO:0007669"/>
    <property type="project" value="InterPro"/>
</dbReference>
<gene>
    <name evidence="4" type="ORF">DM860_000541</name>
</gene>
<name>A0A328CWM4_9ASTE</name>
<evidence type="ECO:0000256" key="2">
    <source>
        <dbReference type="SAM" id="MobiDB-lite"/>
    </source>
</evidence>
<dbReference type="Gene3D" id="3.40.50.12660">
    <property type="match status" value="2"/>
</dbReference>
<evidence type="ECO:0000313" key="4">
    <source>
        <dbReference type="EMBL" id="RAL37847.1"/>
    </source>
</evidence>
<sequence length="428" mass="46852">MARKAVLIGINYPGTKAELKGCVNDVHKMHRCLIDRYGFSDEDIAVLIDTDDSYPQPTGRNIRRALSRLVRAARPGDYLFVHYSGHGTRLPAETGEEDDTGYDECIVPSDFNLITDDDFRELVDSLPEGSRITVVSDSCHSGGLIDRAKEQIGESTRNNAADEDEVGDDGGGGSSGFGFKKFLRKTVEDAFESRGIQVPSEWHRHHQPHVEIERTILVDSEDGDQHHVKSKSLPLSTLIDILKQKTGKDDIDVGKLRPTLFDVFGEDASPKVKKFMNVILNKLQHQGSTTGEEGGGFLGMVGGLAVDFLKCKLNQNDETYVKPALETPVGSKQEVYAGTSQRALPDSGILISGCQTDQTSADATPSGNPHESYGALSNAIQTILNESDRPVSNQELVLKARDILKKKGFTQRPGLYCSDHHVDAPFVC</sequence>
<dbReference type="GO" id="GO:0005737">
    <property type="term" value="C:cytoplasm"/>
    <property type="evidence" value="ECO:0007669"/>
    <property type="project" value="TreeGrafter"/>
</dbReference>
<reference evidence="4 5" key="1">
    <citation type="submission" date="2018-06" db="EMBL/GenBank/DDBJ databases">
        <title>The Genome of Cuscuta australis (Dodder) Provides Insight into the Evolution of Plant Parasitism.</title>
        <authorList>
            <person name="Liu H."/>
        </authorList>
    </citation>
    <scope>NUCLEOTIDE SEQUENCE [LARGE SCALE GENOMIC DNA]</scope>
    <source>
        <strain evidence="5">cv. Yunnan</strain>
        <tissue evidence="4">Vines</tissue>
    </source>
</reference>
<evidence type="ECO:0000259" key="3">
    <source>
        <dbReference type="Pfam" id="PF00656"/>
    </source>
</evidence>
<dbReference type="InterPro" id="IPR050452">
    <property type="entry name" value="Metacaspase"/>
</dbReference>
<protein>
    <recommendedName>
        <fullName evidence="3">Peptidase C14 caspase domain-containing protein</fullName>
    </recommendedName>
</protein>
<dbReference type="AlphaFoldDB" id="A0A328CWM4"/>
<dbReference type="InterPro" id="IPR011600">
    <property type="entry name" value="Pept_C14_caspase"/>
</dbReference>
<dbReference type="Proteomes" id="UP000249390">
    <property type="component" value="Unassembled WGS sequence"/>
</dbReference>
<dbReference type="FunFam" id="3.40.50.12660:FF:000007">
    <property type="entry name" value="Metacaspase-4"/>
    <property type="match status" value="1"/>
</dbReference>
<proteinExistence type="inferred from homology"/>
<dbReference type="EMBL" id="NQVE01000215">
    <property type="protein sequence ID" value="RAL37847.1"/>
    <property type="molecule type" value="Genomic_DNA"/>
</dbReference>
<dbReference type="GO" id="GO:0006508">
    <property type="term" value="P:proteolysis"/>
    <property type="evidence" value="ECO:0007669"/>
    <property type="project" value="InterPro"/>
</dbReference>
<evidence type="ECO:0000313" key="5">
    <source>
        <dbReference type="Proteomes" id="UP000249390"/>
    </source>
</evidence>
<dbReference type="PANTHER" id="PTHR48104">
    <property type="entry name" value="METACASPASE-4"/>
    <property type="match status" value="1"/>
</dbReference>